<dbReference type="RefSeq" id="XP_014669361.1">
    <property type="nucleotide sequence ID" value="XM_014813875.1"/>
</dbReference>
<evidence type="ECO:0000313" key="2">
    <source>
        <dbReference type="Proteomes" id="UP000695022"/>
    </source>
</evidence>
<reference evidence="3" key="1">
    <citation type="submission" date="2025-08" db="UniProtKB">
        <authorList>
            <consortium name="RefSeq"/>
        </authorList>
    </citation>
    <scope>IDENTIFICATION</scope>
</reference>
<dbReference type="SUPFAM" id="SSF82153">
    <property type="entry name" value="FAS1 domain"/>
    <property type="match status" value="2"/>
</dbReference>
<feature type="domain" description="FAS1" evidence="1">
    <location>
        <begin position="40"/>
        <end position="182"/>
    </location>
</feature>
<keyword evidence="2" id="KW-1185">Reference proteome</keyword>
<dbReference type="PANTHER" id="PTHR10900">
    <property type="entry name" value="PERIOSTIN-RELATED"/>
    <property type="match status" value="1"/>
</dbReference>
<dbReference type="PANTHER" id="PTHR10900:SF124">
    <property type="entry name" value="FI05614P"/>
    <property type="match status" value="1"/>
</dbReference>
<feature type="domain" description="FAS1" evidence="1">
    <location>
        <begin position="186"/>
        <end position="330"/>
    </location>
</feature>
<sequence>MTSSVDGLLTGDVYARVVKANIACENGVVHIIDNVLAYIYKSIDVTLMTSKNMSLVWHDVLSKAVMAPLRERLMQDDVTVFVPSNSAFEKLPIQKQTELLADEENLYKLMELHILDGRVDLMGQDNQSTLDTMNPDKKLRLNIIINDTAQTYYVNGDGVWAEVVQSNVGATNGVVHLIDTILGFPYQTVWEHITENPELTGIRRNVEKASNTMKEYMSIENEKLTFFAPNNDAFLDMYRQRYDDYEALTQGEPDVLENVLETHLLRGQVVTLDDLVDNMQLSTINGKTLVLKHDEFDSDRWHISDGTVEAEIIRGQKMTNGFIYIIDRVLYTSGDIKHAKGGDSAEVSGSLAPCWRISGLLLQIITTVHVLRVAIFNC</sequence>
<proteinExistence type="predicted"/>
<dbReference type="InterPro" id="IPR036378">
    <property type="entry name" value="FAS1_dom_sf"/>
</dbReference>
<evidence type="ECO:0000259" key="1">
    <source>
        <dbReference type="PROSITE" id="PS50213"/>
    </source>
</evidence>
<dbReference type="Gene3D" id="2.30.180.10">
    <property type="entry name" value="FAS1 domain"/>
    <property type="match status" value="3"/>
</dbReference>
<organism evidence="2 3">
    <name type="scientific">Priapulus caudatus</name>
    <name type="common">Priapulid worm</name>
    <dbReference type="NCBI Taxonomy" id="37621"/>
    <lineage>
        <taxon>Eukaryota</taxon>
        <taxon>Metazoa</taxon>
        <taxon>Ecdysozoa</taxon>
        <taxon>Scalidophora</taxon>
        <taxon>Priapulida</taxon>
        <taxon>Priapulimorpha</taxon>
        <taxon>Priapulimorphida</taxon>
        <taxon>Priapulidae</taxon>
        <taxon>Priapulus</taxon>
    </lineage>
</organism>
<accession>A0ABM1EAZ0</accession>
<dbReference type="Pfam" id="PF02469">
    <property type="entry name" value="Fasciclin"/>
    <property type="match status" value="2"/>
</dbReference>
<dbReference type="Proteomes" id="UP000695022">
    <property type="component" value="Unplaced"/>
</dbReference>
<dbReference type="InterPro" id="IPR000782">
    <property type="entry name" value="FAS1_domain"/>
</dbReference>
<evidence type="ECO:0000313" key="3">
    <source>
        <dbReference type="RefSeq" id="XP_014669361.1"/>
    </source>
</evidence>
<protein>
    <submittedName>
        <fullName evidence="3">Fasciclin-1-like</fullName>
    </submittedName>
</protein>
<dbReference type="InterPro" id="IPR050904">
    <property type="entry name" value="Adhesion/Biosynth-related"/>
</dbReference>
<dbReference type="SMART" id="SM00554">
    <property type="entry name" value="FAS1"/>
    <property type="match status" value="2"/>
</dbReference>
<gene>
    <name evidence="3" type="primary">LOC106810495</name>
</gene>
<feature type="domain" description="FAS1" evidence="1">
    <location>
        <begin position="1"/>
        <end position="36"/>
    </location>
</feature>
<name>A0ABM1EAZ0_PRICU</name>
<dbReference type="GeneID" id="106810495"/>
<dbReference type="PROSITE" id="PS50213">
    <property type="entry name" value="FAS1"/>
    <property type="match status" value="3"/>
</dbReference>